<sequence>MFLNCCSNRHNRSISTPNNRLQRCAILNRVYAPLETLDRPKQIPEPRPPPQTRSRRISLDSNGWANVAELLTGSPNAAAT</sequence>
<protein>
    <submittedName>
        <fullName evidence="2">Uncharacterized protein</fullName>
    </submittedName>
</protein>
<organism evidence="2 3">
    <name type="scientific">Steinernema carpocapsae</name>
    <name type="common">Entomopathogenic nematode</name>
    <dbReference type="NCBI Taxonomy" id="34508"/>
    <lineage>
        <taxon>Eukaryota</taxon>
        <taxon>Metazoa</taxon>
        <taxon>Ecdysozoa</taxon>
        <taxon>Nematoda</taxon>
        <taxon>Chromadorea</taxon>
        <taxon>Rhabditida</taxon>
        <taxon>Tylenchina</taxon>
        <taxon>Panagrolaimomorpha</taxon>
        <taxon>Strongyloidoidea</taxon>
        <taxon>Steinernematidae</taxon>
        <taxon>Steinernema</taxon>
    </lineage>
</organism>
<gene>
    <name evidence="2" type="ORF">L596_014159</name>
</gene>
<proteinExistence type="predicted"/>
<feature type="region of interest" description="Disordered" evidence="1">
    <location>
        <begin position="37"/>
        <end position="59"/>
    </location>
</feature>
<dbReference type="EMBL" id="AZBU02000004">
    <property type="protein sequence ID" value="TKR80021.1"/>
    <property type="molecule type" value="Genomic_DNA"/>
</dbReference>
<evidence type="ECO:0000313" key="2">
    <source>
        <dbReference type="EMBL" id="TKR80021.1"/>
    </source>
</evidence>
<evidence type="ECO:0000256" key="1">
    <source>
        <dbReference type="SAM" id="MobiDB-lite"/>
    </source>
</evidence>
<name>A0A4U5NC81_STECR</name>
<comment type="caution">
    <text evidence="2">The sequence shown here is derived from an EMBL/GenBank/DDBJ whole genome shotgun (WGS) entry which is preliminary data.</text>
</comment>
<dbReference type="Proteomes" id="UP000298663">
    <property type="component" value="Unassembled WGS sequence"/>
</dbReference>
<reference evidence="2 3" key="1">
    <citation type="journal article" date="2015" name="Genome Biol.">
        <title>Comparative genomics of Steinernema reveals deeply conserved gene regulatory networks.</title>
        <authorList>
            <person name="Dillman A.R."/>
            <person name="Macchietto M."/>
            <person name="Porter C.F."/>
            <person name="Rogers A."/>
            <person name="Williams B."/>
            <person name="Antoshechkin I."/>
            <person name="Lee M.M."/>
            <person name="Goodwin Z."/>
            <person name="Lu X."/>
            <person name="Lewis E.E."/>
            <person name="Goodrich-Blair H."/>
            <person name="Stock S.P."/>
            <person name="Adams B.J."/>
            <person name="Sternberg P.W."/>
            <person name="Mortazavi A."/>
        </authorList>
    </citation>
    <scope>NUCLEOTIDE SEQUENCE [LARGE SCALE GENOMIC DNA]</scope>
    <source>
        <strain evidence="2 3">ALL</strain>
    </source>
</reference>
<reference evidence="2 3" key="2">
    <citation type="journal article" date="2019" name="G3 (Bethesda)">
        <title>Hybrid Assembly of the Genome of the Entomopathogenic Nematode Steinernema carpocapsae Identifies the X-Chromosome.</title>
        <authorList>
            <person name="Serra L."/>
            <person name="Macchietto M."/>
            <person name="Macias-Munoz A."/>
            <person name="McGill C.J."/>
            <person name="Rodriguez I.M."/>
            <person name="Rodriguez B."/>
            <person name="Murad R."/>
            <person name="Mortazavi A."/>
        </authorList>
    </citation>
    <scope>NUCLEOTIDE SEQUENCE [LARGE SCALE GENOMIC DNA]</scope>
    <source>
        <strain evidence="2 3">ALL</strain>
    </source>
</reference>
<keyword evidence="3" id="KW-1185">Reference proteome</keyword>
<dbReference type="AlphaFoldDB" id="A0A4U5NC81"/>
<accession>A0A4U5NC81</accession>
<evidence type="ECO:0000313" key="3">
    <source>
        <dbReference type="Proteomes" id="UP000298663"/>
    </source>
</evidence>